<dbReference type="PANTHER" id="PTHR30055">
    <property type="entry name" value="HTH-TYPE TRANSCRIPTIONAL REGULATOR RUTR"/>
    <property type="match status" value="1"/>
</dbReference>
<dbReference type="InterPro" id="IPR050109">
    <property type="entry name" value="HTH-type_TetR-like_transc_reg"/>
</dbReference>
<protein>
    <submittedName>
        <fullName evidence="6">TetR family transcriptional regulator</fullName>
    </submittedName>
</protein>
<dbReference type="PRINTS" id="PR00455">
    <property type="entry name" value="HTHTETR"/>
</dbReference>
<reference evidence="6 7" key="1">
    <citation type="submission" date="2024-03" db="EMBL/GenBank/DDBJ databases">
        <authorList>
            <person name="Jo J.-H."/>
        </authorList>
    </citation>
    <scope>NUCLEOTIDE SEQUENCE [LARGE SCALE GENOMIC DNA]</scope>
    <source>
        <strain evidence="6 7">PS1R-30</strain>
    </source>
</reference>
<evidence type="ECO:0000256" key="4">
    <source>
        <dbReference type="PROSITE-ProRule" id="PRU00335"/>
    </source>
</evidence>
<dbReference type="Pfam" id="PF17920">
    <property type="entry name" value="TetR_C_16"/>
    <property type="match status" value="1"/>
</dbReference>
<dbReference type="InterPro" id="IPR001647">
    <property type="entry name" value="HTH_TetR"/>
</dbReference>
<evidence type="ECO:0000256" key="1">
    <source>
        <dbReference type="ARBA" id="ARBA00023015"/>
    </source>
</evidence>
<dbReference type="SUPFAM" id="SSF46689">
    <property type="entry name" value="Homeodomain-like"/>
    <property type="match status" value="1"/>
</dbReference>
<dbReference type="PANTHER" id="PTHR30055:SF234">
    <property type="entry name" value="HTH-TYPE TRANSCRIPTIONAL REGULATOR BETI"/>
    <property type="match status" value="1"/>
</dbReference>
<evidence type="ECO:0000313" key="6">
    <source>
        <dbReference type="EMBL" id="MEJ5976803.1"/>
    </source>
</evidence>
<keyword evidence="3" id="KW-0804">Transcription</keyword>
<dbReference type="InterPro" id="IPR041678">
    <property type="entry name" value="TetR_C_16"/>
</dbReference>
<dbReference type="RefSeq" id="WP_339586765.1">
    <property type="nucleotide sequence ID" value="NZ_JBBHJZ010000002.1"/>
</dbReference>
<comment type="caution">
    <text evidence="6">The sequence shown here is derived from an EMBL/GenBank/DDBJ whole genome shotgun (WGS) entry which is preliminary data.</text>
</comment>
<dbReference type="Pfam" id="PF00440">
    <property type="entry name" value="TetR_N"/>
    <property type="match status" value="1"/>
</dbReference>
<dbReference type="Proteomes" id="UP001361239">
    <property type="component" value="Unassembled WGS sequence"/>
</dbReference>
<keyword evidence="2 4" id="KW-0238">DNA-binding</keyword>
<organism evidence="6 7">
    <name type="scientific">Novosphingobium anseongense</name>
    <dbReference type="NCBI Taxonomy" id="3133436"/>
    <lineage>
        <taxon>Bacteria</taxon>
        <taxon>Pseudomonadati</taxon>
        <taxon>Pseudomonadota</taxon>
        <taxon>Alphaproteobacteria</taxon>
        <taxon>Sphingomonadales</taxon>
        <taxon>Sphingomonadaceae</taxon>
        <taxon>Novosphingobium</taxon>
    </lineage>
</organism>
<evidence type="ECO:0000259" key="5">
    <source>
        <dbReference type="PROSITE" id="PS50977"/>
    </source>
</evidence>
<feature type="DNA-binding region" description="H-T-H motif" evidence="4">
    <location>
        <begin position="33"/>
        <end position="52"/>
    </location>
</feature>
<sequence>MTEARTRNPARSRAAILEAARTAFSTRGYAQVGVREIAVAAGVATSLIDRHFGNKLQLFEAALLDALAPRQEWSGRATFGDYIHRILSKPDLNIQGLLMSILAAGDSDASAIAARLTEGRVIAPLAEWLGPPDGHLRAVRMNAIVVGYLIQTRFLTPGNQPEDERLLVGISAELQRLCTPDSSPGLELPGVP</sequence>
<evidence type="ECO:0000256" key="3">
    <source>
        <dbReference type="ARBA" id="ARBA00023163"/>
    </source>
</evidence>
<keyword evidence="7" id="KW-1185">Reference proteome</keyword>
<keyword evidence="1" id="KW-0805">Transcription regulation</keyword>
<gene>
    <name evidence="6" type="ORF">WG901_09175</name>
</gene>
<evidence type="ECO:0000313" key="7">
    <source>
        <dbReference type="Proteomes" id="UP001361239"/>
    </source>
</evidence>
<feature type="domain" description="HTH tetR-type" evidence="5">
    <location>
        <begin position="10"/>
        <end position="70"/>
    </location>
</feature>
<accession>A0ABU8RV10</accession>
<name>A0ABU8RV10_9SPHN</name>
<dbReference type="Gene3D" id="1.10.357.10">
    <property type="entry name" value="Tetracycline Repressor, domain 2"/>
    <property type="match status" value="1"/>
</dbReference>
<dbReference type="EMBL" id="JBBHJZ010000002">
    <property type="protein sequence ID" value="MEJ5976803.1"/>
    <property type="molecule type" value="Genomic_DNA"/>
</dbReference>
<dbReference type="PROSITE" id="PS50977">
    <property type="entry name" value="HTH_TETR_2"/>
    <property type="match status" value="1"/>
</dbReference>
<evidence type="ECO:0000256" key="2">
    <source>
        <dbReference type="ARBA" id="ARBA00023125"/>
    </source>
</evidence>
<dbReference type="InterPro" id="IPR009057">
    <property type="entry name" value="Homeodomain-like_sf"/>
</dbReference>
<proteinExistence type="predicted"/>